<sequence>MEYIVKFMKRDDVQMYATLFFLVALIFIFHEMISMVLLLIIFSYLAIQVSDQITRRTGIPYPLAVIATFLLAIGLLVLAIDYIVPVLYSQAILIPDAIIQGLKEYPVLANYANELISKLDIVKQISTNWQSWATQTLHTVGYVGDTVLMVLLSIFMSFIFALTRFRIDAFGRQFLNSNHPKFFGNIYYLSSKFVAHLGAIIEVQLKISIINTILTVIGLLFIGMPSPFVMGMIVLILGLVPVAGVLISIIPLSMMAFVTGGIWMFIEVIILIVIIHSFESYFLHPRLMAGRTHLPIFVTFVTLIVMERLLGAWGLIVGVPIVSFFLDVFGVQTMRVRKTM</sequence>
<dbReference type="PANTHER" id="PTHR21716">
    <property type="entry name" value="TRANSMEMBRANE PROTEIN"/>
    <property type="match status" value="1"/>
</dbReference>
<dbReference type="RefSeq" id="WP_148622276.1">
    <property type="nucleotide sequence ID" value="NZ_SDGZ01000010.1"/>
</dbReference>
<comment type="subcellular location">
    <subcellularLocation>
        <location evidence="1">Membrane</location>
        <topology evidence="1">Multi-pass membrane protein</topology>
    </subcellularLocation>
</comment>
<feature type="transmembrane region" description="Helical" evidence="6">
    <location>
        <begin position="59"/>
        <end position="80"/>
    </location>
</feature>
<dbReference type="Proteomes" id="UP000371977">
    <property type="component" value="Unassembled WGS sequence"/>
</dbReference>
<keyword evidence="5 6" id="KW-0472">Membrane</keyword>
<evidence type="ECO:0000256" key="5">
    <source>
        <dbReference type="ARBA" id="ARBA00023136"/>
    </source>
</evidence>
<comment type="caution">
    <text evidence="7">The sequence shown here is derived from an EMBL/GenBank/DDBJ whole genome shotgun (WGS) entry which is preliminary data.</text>
</comment>
<feature type="transmembrane region" description="Helical" evidence="6">
    <location>
        <begin position="231"/>
        <end position="250"/>
    </location>
</feature>
<dbReference type="GO" id="GO:0055085">
    <property type="term" value="P:transmembrane transport"/>
    <property type="evidence" value="ECO:0007669"/>
    <property type="project" value="TreeGrafter"/>
</dbReference>
<dbReference type="OrthoDB" id="9772136at2"/>
<dbReference type="Pfam" id="PF01594">
    <property type="entry name" value="AI-2E_transport"/>
    <property type="match status" value="1"/>
</dbReference>
<dbReference type="AlphaFoldDB" id="A0A6C2C8C4"/>
<dbReference type="GO" id="GO:0016020">
    <property type="term" value="C:membrane"/>
    <property type="evidence" value="ECO:0007669"/>
    <property type="project" value="UniProtKB-SubCell"/>
</dbReference>
<feature type="transmembrane region" description="Helical" evidence="6">
    <location>
        <begin position="312"/>
        <end position="331"/>
    </location>
</feature>
<accession>A0A6C2C8C4</accession>
<reference evidence="7 8" key="1">
    <citation type="submission" date="2019-01" db="EMBL/GenBank/DDBJ databases">
        <title>Weissella sp. nov., a novel lactic acid bacterium isolated from animal feces.</title>
        <authorList>
            <person name="Wang L.-T."/>
        </authorList>
    </citation>
    <scope>NUCLEOTIDE SEQUENCE [LARGE SCALE GENOMIC DNA]</scope>
    <source>
        <strain evidence="7 8">8H-2</strain>
    </source>
</reference>
<keyword evidence="4 6" id="KW-1133">Transmembrane helix</keyword>
<feature type="transmembrane region" description="Helical" evidence="6">
    <location>
        <begin position="20"/>
        <end position="47"/>
    </location>
</feature>
<proteinExistence type="inferred from homology"/>
<dbReference type="InterPro" id="IPR002549">
    <property type="entry name" value="AI-2E-like"/>
</dbReference>
<evidence type="ECO:0000313" key="8">
    <source>
        <dbReference type="Proteomes" id="UP000371977"/>
    </source>
</evidence>
<organism evidence="7 8">
    <name type="scientific">Weissella muntiaci</name>
    <dbReference type="NCBI Taxonomy" id="2508881"/>
    <lineage>
        <taxon>Bacteria</taxon>
        <taxon>Bacillati</taxon>
        <taxon>Bacillota</taxon>
        <taxon>Bacilli</taxon>
        <taxon>Lactobacillales</taxon>
        <taxon>Lactobacillaceae</taxon>
        <taxon>Weissella</taxon>
    </lineage>
</organism>
<keyword evidence="3 6" id="KW-0812">Transmembrane</keyword>
<evidence type="ECO:0000256" key="1">
    <source>
        <dbReference type="ARBA" id="ARBA00004141"/>
    </source>
</evidence>
<feature type="transmembrane region" description="Helical" evidence="6">
    <location>
        <begin position="256"/>
        <end position="275"/>
    </location>
</feature>
<evidence type="ECO:0000256" key="4">
    <source>
        <dbReference type="ARBA" id="ARBA00022989"/>
    </source>
</evidence>
<evidence type="ECO:0000313" key="7">
    <source>
        <dbReference type="EMBL" id="TYC50194.1"/>
    </source>
</evidence>
<gene>
    <name evidence="7" type="ORF">ESZ50_03835</name>
</gene>
<feature type="transmembrane region" description="Helical" evidence="6">
    <location>
        <begin position="207"/>
        <end position="224"/>
    </location>
</feature>
<evidence type="ECO:0000256" key="2">
    <source>
        <dbReference type="ARBA" id="ARBA00009773"/>
    </source>
</evidence>
<name>A0A6C2C8C4_9LACO</name>
<evidence type="ECO:0000256" key="6">
    <source>
        <dbReference type="SAM" id="Phobius"/>
    </source>
</evidence>
<evidence type="ECO:0000256" key="3">
    <source>
        <dbReference type="ARBA" id="ARBA00022692"/>
    </source>
</evidence>
<dbReference type="EMBL" id="SDGZ01000010">
    <property type="protein sequence ID" value="TYC50194.1"/>
    <property type="molecule type" value="Genomic_DNA"/>
</dbReference>
<dbReference type="PANTHER" id="PTHR21716:SF62">
    <property type="entry name" value="TRANSPORT PROTEIN YDBI-RELATED"/>
    <property type="match status" value="1"/>
</dbReference>
<feature type="transmembrane region" description="Helical" evidence="6">
    <location>
        <begin position="140"/>
        <end position="162"/>
    </location>
</feature>
<protein>
    <submittedName>
        <fullName evidence="7">AI-2E family transporter</fullName>
    </submittedName>
</protein>
<comment type="similarity">
    <text evidence="2">Belongs to the autoinducer-2 exporter (AI-2E) (TC 2.A.86) family.</text>
</comment>
<keyword evidence="8" id="KW-1185">Reference proteome</keyword>
<feature type="transmembrane region" description="Helical" evidence="6">
    <location>
        <begin position="182"/>
        <end position="201"/>
    </location>
</feature>